<evidence type="ECO:0000256" key="1">
    <source>
        <dbReference type="ARBA" id="ARBA00005615"/>
    </source>
</evidence>
<evidence type="ECO:0000313" key="7">
    <source>
        <dbReference type="Proteomes" id="UP000308197"/>
    </source>
</evidence>
<dbReference type="Proteomes" id="UP000308197">
    <property type="component" value="Unassembled WGS sequence"/>
</dbReference>
<dbReference type="SUPFAM" id="SSF48208">
    <property type="entry name" value="Six-hairpin glycosidases"/>
    <property type="match status" value="1"/>
</dbReference>
<dbReference type="Gene3D" id="1.50.10.10">
    <property type="match status" value="1"/>
</dbReference>
<dbReference type="PANTHER" id="PTHR23403:SF1">
    <property type="entry name" value="TREHALASE"/>
    <property type="match status" value="1"/>
</dbReference>
<dbReference type="AlphaFoldDB" id="A0A5C3NLB4"/>
<dbReference type="PRINTS" id="PR00744">
    <property type="entry name" value="GLHYDRLASE37"/>
</dbReference>
<dbReference type="EC" id="3.2.1.28" evidence="4"/>
<accession>A0A5C3NLB4</accession>
<proteinExistence type="inferred from homology"/>
<dbReference type="PROSITE" id="PS00927">
    <property type="entry name" value="TREHALASE_1"/>
    <property type="match status" value="1"/>
</dbReference>
<dbReference type="Pfam" id="PF01204">
    <property type="entry name" value="Trehalase"/>
    <property type="match status" value="1"/>
</dbReference>
<dbReference type="InterPro" id="IPR008928">
    <property type="entry name" value="6-hairpin_glycosidase_sf"/>
</dbReference>
<dbReference type="EMBL" id="ML212650">
    <property type="protein sequence ID" value="TFK78286.1"/>
    <property type="molecule type" value="Genomic_DNA"/>
</dbReference>
<keyword evidence="5" id="KW-0732">Signal</keyword>
<organism evidence="6 7">
    <name type="scientific">Polyporus arcularius HHB13444</name>
    <dbReference type="NCBI Taxonomy" id="1314778"/>
    <lineage>
        <taxon>Eukaryota</taxon>
        <taxon>Fungi</taxon>
        <taxon>Dikarya</taxon>
        <taxon>Basidiomycota</taxon>
        <taxon>Agaricomycotina</taxon>
        <taxon>Agaricomycetes</taxon>
        <taxon>Polyporales</taxon>
        <taxon>Polyporaceae</taxon>
        <taxon>Polyporus</taxon>
    </lineage>
</organism>
<comment type="similarity">
    <text evidence="1 4">Belongs to the glycosyl hydrolase 37 family.</text>
</comment>
<dbReference type="InParanoid" id="A0A5C3NLB4"/>
<evidence type="ECO:0000256" key="5">
    <source>
        <dbReference type="SAM" id="SignalP"/>
    </source>
</evidence>
<dbReference type="PANTHER" id="PTHR23403">
    <property type="entry name" value="TREHALASE"/>
    <property type="match status" value="1"/>
</dbReference>
<keyword evidence="7" id="KW-1185">Reference proteome</keyword>
<name>A0A5C3NLB4_9APHY</name>
<evidence type="ECO:0000256" key="4">
    <source>
        <dbReference type="RuleBase" id="RU361180"/>
    </source>
</evidence>
<sequence length="455" mass="49978">MVHWPAVLLSSGVLLGARALPQGSVMSSVTAPSITVSTVVASPSAPLSSSLPSQVPLPPSQAWCPSKIFCAGELLQTVNVAALYADPKTFVDKPTSKSSQEVLSAFQAISNDTEGSIVDFVDNNFRGEGLELEAVPLTNFNANPAFLNNVSNPLVKSFSQTVHGFWTQLIRQTNQSALCPEGTETGSCESSLIPLNHTFVVPGGRFREQYYWDSYWIVQGLIQSELYDIVKDTLQNFMDELENFGFIPNGGRIYYLDRSQPPLFIHMLADYVAASNDTSILTRALPLAEAEFKWWAENRSINVTSPFTNKTYTMARYAVNNTAPRPESYLTDYLTANDPTLSTPLTEDERSNLYAELASGAETGWDYSARWLKDPLAGSAADQNPKLRSLNVRGTVPICLNSILYKAHLLLADLYESQKANASSVSAHRDVAASIRAGILDLFWDPSKLAFYDFN</sequence>
<dbReference type="InterPro" id="IPR001661">
    <property type="entry name" value="Glyco_hydro_37"/>
</dbReference>
<dbReference type="GO" id="GO:0005993">
    <property type="term" value="P:trehalose catabolic process"/>
    <property type="evidence" value="ECO:0007669"/>
    <property type="project" value="TreeGrafter"/>
</dbReference>
<keyword evidence="2 4" id="KW-0378">Hydrolase</keyword>
<evidence type="ECO:0000256" key="2">
    <source>
        <dbReference type="ARBA" id="ARBA00022801"/>
    </source>
</evidence>
<evidence type="ECO:0000256" key="3">
    <source>
        <dbReference type="ARBA" id="ARBA00023295"/>
    </source>
</evidence>
<keyword evidence="3 4" id="KW-0326">Glycosidase</keyword>
<comment type="catalytic activity">
    <reaction evidence="4">
        <text>alpha,alpha-trehalose + H2O = alpha-D-glucose + beta-D-glucose</text>
        <dbReference type="Rhea" id="RHEA:32675"/>
        <dbReference type="ChEBI" id="CHEBI:15377"/>
        <dbReference type="ChEBI" id="CHEBI:15903"/>
        <dbReference type="ChEBI" id="CHEBI:16551"/>
        <dbReference type="ChEBI" id="CHEBI:17925"/>
        <dbReference type="EC" id="3.2.1.28"/>
    </reaction>
</comment>
<feature type="chain" id="PRO_5022963429" description="Trehalase" evidence="5">
    <location>
        <begin position="20"/>
        <end position="455"/>
    </location>
</feature>
<dbReference type="STRING" id="1314778.A0A5C3NLB4"/>
<gene>
    <name evidence="6" type="ORF">K466DRAFT_507522</name>
</gene>
<evidence type="ECO:0000313" key="6">
    <source>
        <dbReference type="EMBL" id="TFK78286.1"/>
    </source>
</evidence>
<dbReference type="InterPro" id="IPR012341">
    <property type="entry name" value="6hp_glycosidase-like_sf"/>
</dbReference>
<feature type="signal peptide" evidence="5">
    <location>
        <begin position="1"/>
        <end position="19"/>
    </location>
</feature>
<feature type="non-terminal residue" evidence="6">
    <location>
        <position position="455"/>
    </location>
</feature>
<dbReference type="InterPro" id="IPR018232">
    <property type="entry name" value="Glyco_hydro_37_CS"/>
</dbReference>
<protein>
    <recommendedName>
        <fullName evidence="4">Trehalase</fullName>
        <ecNumber evidence="4">3.2.1.28</ecNumber>
    </recommendedName>
    <alternativeName>
        <fullName evidence="4">Alpha-trehalose glucohydrolase</fullName>
    </alternativeName>
</protein>
<reference evidence="6 7" key="1">
    <citation type="journal article" date="2019" name="Nat. Ecol. Evol.">
        <title>Megaphylogeny resolves global patterns of mushroom evolution.</title>
        <authorList>
            <person name="Varga T."/>
            <person name="Krizsan K."/>
            <person name="Foldi C."/>
            <person name="Dima B."/>
            <person name="Sanchez-Garcia M."/>
            <person name="Sanchez-Ramirez S."/>
            <person name="Szollosi G.J."/>
            <person name="Szarkandi J.G."/>
            <person name="Papp V."/>
            <person name="Albert L."/>
            <person name="Andreopoulos W."/>
            <person name="Angelini C."/>
            <person name="Antonin V."/>
            <person name="Barry K.W."/>
            <person name="Bougher N.L."/>
            <person name="Buchanan P."/>
            <person name="Buyck B."/>
            <person name="Bense V."/>
            <person name="Catcheside P."/>
            <person name="Chovatia M."/>
            <person name="Cooper J."/>
            <person name="Damon W."/>
            <person name="Desjardin D."/>
            <person name="Finy P."/>
            <person name="Geml J."/>
            <person name="Haridas S."/>
            <person name="Hughes K."/>
            <person name="Justo A."/>
            <person name="Karasinski D."/>
            <person name="Kautmanova I."/>
            <person name="Kiss B."/>
            <person name="Kocsube S."/>
            <person name="Kotiranta H."/>
            <person name="LaButti K.M."/>
            <person name="Lechner B.E."/>
            <person name="Liimatainen K."/>
            <person name="Lipzen A."/>
            <person name="Lukacs Z."/>
            <person name="Mihaltcheva S."/>
            <person name="Morgado L.N."/>
            <person name="Niskanen T."/>
            <person name="Noordeloos M.E."/>
            <person name="Ohm R.A."/>
            <person name="Ortiz-Santana B."/>
            <person name="Ovrebo C."/>
            <person name="Racz N."/>
            <person name="Riley R."/>
            <person name="Savchenko A."/>
            <person name="Shiryaev A."/>
            <person name="Soop K."/>
            <person name="Spirin V."/>
            <person name="Szebenyi C."/>
            <person name="Tomsovsky M."/>
            <person name="Tulloss R.E."/>
            <person name="Uehling J."/>
            <person name="Grigoriev I.V."/>
            <person name="Vagvolgyi C."/>
            <person name="Papp T."/>
            <person name="Martin F.M."/>
            <person name="Miettinen O."/>
            <person name="Hibbett D.S."/>
            <person name="Nagy L.G."/>
        </authorList>
    </citation>
    <scope>NUCLEOTIDE SEQUENCE [LARGE SCALE GENOMIC DNA]</scope>
    <source>
        <strain evidence="6 7">HHB13444</strain>
    </source>
</reference>
<dbReference type="GO" id="GO:0004555">
    <property type="term" value="F:alpha,alpha-trehalase activity"/>
    <property type="evidence" value="ECO:0007669"/>
    <property type="project" value="UniProtKB-EC"/>
</dbReference>